<dbReference type="PANTHER" id="PTHR43674:SF2">
    <property type="entry name" value="BETA-UREIDOPROPIONASE"/>
    <property type="match status" value="1"/>
</dbReference>
<dbReference type="InterPro" id="IPR036526">
    <property type="entry name" value="C-N_Hydrolase_sf"/>
</dbReference>
<reference evidence="4 5" key="1">
    <citation type="submission" date="2017-09" db="EMBL/GenBank/DDBJ databases">
        <title>Depth-based differentiation of microbial function through sediment-hosted aquifers and enrichment of novel symbionts in the deep terrestrial subsurface.</title>
        <authorList>
            <person name="Probst A.J."/>
            <person name="Ladd B."/>
            <person name="Jarett J.K."/>
            <person name="Geller-Mcgrath D.E."/>
            <person name="Sieber C.M."/>
            <person name="Emerson J.B."/>
            <person name="Anantharaman K."/>
            <person name="Thomas B.C."/>
            <person name="Malmstrom R."/>
            <person name="Stieglmeier M."/>
            <person name="Klingl A."/>
            <person name="Woyke T."/>
            <person name="Ryan C.M."/>
            <person name="Banfield J.F."/>
        </authorList>
    </citation>
    <scope>NUCLEOTIDE SEQUENCE [LARGE SCALE GENOMIC DNA]</scope>
    <source>
        <strain evidence="4">CG11_big_fil_rev_8_21_14_0_20_45_26</strain>
    </source>
</reference>
<feature type="region of interest" description="Disordered" evidence="2">
    <location>
        <begin position="1"/>
        <end position="22"/>
    </location>
</feature>
<gene>
    <name evidence="4" type="ORF">COV74_04225</name>
</gene>
<dbReference type="EMBL" id="PCVY01000040">
    <property type="protein sequence ID" value="PIQ86591.1"/>
    <property type="molecule type" value="Genomic_DNA"/>
</dbReference>
<evidence type="ECO:0000313" key="5">
    <source>
        <dbReference type="Proteomes" id="UP000230859"/>
    </source>
</evidence>
<comment type="caution">
    <text evidence="4">The sequence shown here is derived from an EMBL/GenBank/DDBJ whole genome shotgun (WGS) entry which is preliminary data.</text>
</comment>
<dbReference type="InterPro" id="IPR050345">
    <property type="entry name" value="Aliph_Amidase/BUP"/>
</dbReference>
<keyword evidence="4" id="KW-0808">Transferase</keyword>
<accession>A0A2H0LQG6</accession>
<dbReference type="Gene3D" id="3.60.110.10">
    <property type="entry name" value="Carbon-nitrogen hydrolase"/>
    <property type="match status" value="1"/>
</dbReference>
<feature type="compositionally biased region" description="Basic residues" evidence="2">
    <location>
        <begin position="1"/>
        <end position="15"/>
    </location>
</feature>
<dbReference type="SUPFAM" id="SSF56317">
    <property type="entry name" value="Carbon-nitrogen hydrolase"/>
    <property type="match status" value="1"/>
</dbReference>
<dbReference type="AlphaFoldDB" id="A0A2H0LQG6"/>
<evidence type="ECO:0000313" key="4">
    <source>
        <dbReference type="EMBL" id="PIQ86591.1"/>
    </source>
</evidence>
<dbReference type="Proteomes" id="UP000230859">
    <property type="component" value="Unassembled WGS sequence"/>
</dbReference>
<protein>
    <submittedName>
        <fullName evidence="4">Acyltransferase</fullName>
    </submittedName>
</protein>
<dbReference type="Pfam" id="PF00795">
    <property type="entry name" value="CN_hydrolase"/>
    <property type="match status" value="1"/>
</dbReference>
<evidence type="ECO:0000256" key="2">
    <source>
        <dbReference type="SAM" id="MobiDB-lite"/>
    </source>
</evidence>
<dbReference type="InterPro" id="IPR003010">
    <property type="entry name" value="C-N_Hydrolase"/>
</dbReference>
<dbReference type="GO" id="GO:0016746">
    <property type="term" value="F:acyltransferase activity"/>
    <property type="evidence" value="ECO:0007669"/>
    <property type="project" value="UniProtKB-KW"/>
</dbReference>
<proteinExistence type="predicted"/>
<keyword evidence="1" id="KW-0378">Hydrolase</keyword>
<evidence type="ECO:0000259" key="3">
    <source>
        <dbReference type="PROSITE" id="PS50263"/>
    </source>
</evidence>
<dbReference type="GO" id="GO:0050126">
    <property type="term" value="F:N-carbamoylputrescine amidase activity"/>
    <property type="evidence" value="ECO:0007669"/>
    <property type="project" value="TreeGrafter"/>
</dbReference>
<evidence type="ECO:0000256" key="1">
    <source>
        <dbReference type="ARBA" id="ARBA00022801"/>
    </source>
</evidence>
<dbReference type="CDD" id="cd07573">
    <property type="entry name" value="CPA"/>
    <property type="match status" value="1"/>
</dbReference>
<keyword evidence="4" id="KW-0012">Acyltransferase</keyword>
<organism evidence="4 5">
    <name type="scientific">Candidatus Abzuiibacterium crystallinum</name>
    <dbReference type="NCBI Taxonomy" id="1974748"/>
    <lineage>
        <taxon>Bacteria</taxon>
        <taxon>Pseudomonadati</taxon>
        <taxon>Candidatus Omnitrophota</taxon>
        <taxon>Candidatus Abzuiibacterium</taxon>
    </lineage>
</organism>
<feature type="domain" description="CN hydrolase" evidence="3">
    <location>
        <begin position="23"/>
        <end position="305"/>
    </location>
</feature>
<dbReference type="PANTHER" id="PTHR43674">
    <property type="entry name" value="NITRILASE C965.09-RELATED"/>
    <property type="match status" value="1"/>
</dbReference>
<dbReference type="PROSITE" id="PS50263">
    <property type="entry name" value="CN_HYDROLASE"/>
    <property type="match status" value="1"/>
</dbReference>
<name>A0A2H0LQG6_9BACT</name>
<sequence length="337" mass="38770">MVKRFKSKIKKRQKKTPPSSSVTSIGLLQLKTKSSPHANLAHIEQKIDEAALRGAKIICLQELCHTIYFPQYQKSRYFDFAVHTQSLFIRQFQYLAREYAVVLIVPFFEKKTDVARSVRGHAKRIPMPGETGVAMTLKSPRRTGYYNSVAVIDADGQLLGIYRKMHIPDDPYFYEKFYFTPGNLGFKVFQTRYANIGVLICWDQWFPEAARLASLQGADILFYPTAIGWHQKTKTKDKSAELNAWQTIQRSHAIANGVFVAAVNRVGREDQLTFWGSSFVADPFGEVIQSAGRHREEIVLATCPLSLIRETRKNWPFWRDRRVDAYQKLNLRLIKST</sequence>
<dbReference type="GO" id="GO:0033388">
    <property type="term" value="P:putrescine biosynthetic process from arginine"/>
    <property type="evidence" value="ECO:0007669"/>
    <property type="project" value="TreeGrafter"/>
</dbReference>